<comment type="subunit">
    <text evidence="7">Part of the multisubunit transport protein particle (TRAPP) complex.</text>
</comment>
<evidence type="ECO:0000256" key="6">
    <source>
        <dbReference type="ARBA" id="ARBA00038179"/>
    </source>
</evidence>
<dbReference type="CDD" id="cd14856">
    <property type="entry name" value="TRAPPC4_synbindin"/>
    <property type="match status" value="1"/>
</dbReference>
<dbReference type="PANTHER" id="PTHR23249:SF15">
    <property type="entry name" value="TRAFFICKING PROTEIN PARTICLE COMPLEX SUBUNIT 4"/>
    <property type="match status" value="1"/>
</dbReference>
<reference evidence="8" key="1">
    <citation type="submission" date="2015-08" db="EMBL/GenBank/DDBJ databases">
        <authorList>
            <person name="Babu N.S."/>
            <person name="Beckwith C.J."/>
            <person name="Beseler K.G."/>
            <person name="Brison A."/>
            <person name="Carone J.V."/>
            <person name="Caskin T.P."/>
            <person name="Diamond M."/>
            <person name="Durham M.E."/>
            <person name="Foxe J.M."/>
            <person name="Go M."/>
            <person name="Henderson B.A."/>
            <person name="Jones I.B."/>
            <person name="McGettigan J.A."/>
            <person name="Micheletti S.J."/>
            <person name="Nasrallah M.E."/>
            <person name="Ortiz D."/>
            <person name="Piller C.R."/>
            <person name="Privatt S.R."/>
            <person name="Schneider S.L."/>
            <person name="Sharp S."/>
            <person name="Smith T.C."/>
            <person name="Stanton J.D."/>
            <person name="Ullery H.E."/>
            <person name="Wilson R.J."/>
            <person name="Serrano M.G."/>
            <person name="Buck G."/>
            <person name="Lee V."/>
            <person name="Wang Y."/>
            <person name="Carvalho R."/>
            <person name="Voegtly L."/>
            <person name="Shi R."/>
            <person name="Duckworth R."/>
            <person name="Johnson A."/>
            <person name="Loviza R."/>
            <person name="Walstead R."/>
            <person name="Shah Z."/>
            <person name="Kiflezghi M."/>
            <person name="Wade K."/>
            <person name="Ball S.L."/>
            <person name="Bradley K.W."/>
            <person name="Asai D.J."/>
            <person name="Bowman C.A."/>
            <person name="Russell D.A."/>
            <person name="Pope W.H."/>
            <person name="Jacobs-Sera D."/>
            <person name="Hendrix R.W."/>
            <person name="Hatfull G.F."/>
        </authorList>
    </citation>
    <scope>NUCLEOTIDE SEQUENCE</scope>
</reference>
<dbReference type="EMBL" id="GDKF01005762">
    <property type="protein sequence ID" value="JAT72860.1"/>
    <property type="molecule type" value="Transcribed_RNA"/>
</dbReference>
<keyword evidence="2 7" id="KW-0813">Transport</keyword>
<dbReference type="GO" id="GO:0030008">
    <property type="term" value="C:TRAPP complex"/>
    <property type="evidence" value="ECO:0007669"/>
    <property type="project" value="UniProtKB-UniRule"/>
</dbReference>
<organism evidence="8">
    <name type="scientific">Auxenochlorella protothecoides</name>
    <name type="common">Green microalga</name>
    <name type="synonym">Chlorella protothecoides</name>
    <dbReference type="NCBI Taxonomy" id="3075"/>
    <lineage>
        <taxon>Eukaryota</taxon>
        <taxon>Viridiplantae</taxon>
        <taxon>Chlorophyta</taxon>
        <taxon>core chlorophytes</taxon>
        <taxon>Trebouxiophyceae</taxon>
        <taxon>Chlorellales</taxon>
        <taxon>Chlorellaceae</taxon>
        <taxon>Auxenochlorella</taxon>
    </lineage>
</organism>
<evidence type="ECO:0000256" key="5">
    <source>
        <dbReference type="ARBA" id="ARBA00023034"/>
    </source>
</evidence>
<evidence type="ECO:0000256" key="3">
    <source>
        <dbReference type="ARBA" id="ARBA00022824"/>
    </source>
</evidence>
<accession>A0A1D2A0Y1</accession>
<dbReference type="GO" id="GO:0005794">
    <property type="term" value="C:Golgi apparatus"/>
    <property type="evidence" value="ECO:0007669"/>
    <property type="project" value="UniProtKB-SubCell"/>
</dbReference>
<evidence type="ECO:0000256" key="2">
    <source>
        <dbReference type="ARBA" id="ARBA00022448"/>
    </source>
</evidence>
<evidence type="ECO:0000313" key="8">
    <source>
        <dbReference type="EMBL" id="JAT72860.1"/>
    </source>
</evidence>
<protein>
    <recommendedName>
        <fullName evidence="7">Trafficking protein particle complex subunit</fullName>
    </recommendedName>
</protein>
<name>A0A1D2A0Y1_AUXPR</name>
<dbReference type="PANTHER" id="PTHR23249">
    <property type="entry name" value="TRAFFICKING PROTEIN PARTICLE COMPLEX SUBUNIT"/>
    <property type="match status" value="1"/>
</dbReference>
<gene>
    <name evidence="8" type="ORF">g.23780</name>
</gene>
<dbReference type="SUPFAM" id="SSF64356">
    <property type="entry name" value="SNARE-like"/>
    <property type="match status" value="1"/>
</dbReference>
<comment type="similarity">
    <text evidence="6">Belongs to the TRAPP small subunits family. TRAPPC4 subfamily.</text>
</comment>
<dbReference type="SMART" id="SM01399">
    <property type="entry name" value="Sybindin"/>
    <property type="match status" value="1"/>
</dbReference>
<evidence type="ECO:0000256" key="7">
    <source>
        <dbReference type="RuleBase" id="RU366065"/>
    </source>
</evidence>
<proteinExistence type="inferred from homology"/>
<keyword evidence="4 7" id="KW-0931">ER-Golgi transport</keyword>
<evidence type="ECO:0000256" key="4">
    <source>
        <dbReference type="ARBA" id="ARBA00022892"/>
    </source>
</evidence>
<dbReference type="GO" id="GO:0005783">
    <property type="term" value="C:endoplasmic reticulum"/>
    <property type="evidence" value="ECO:0007669"/>
    <property type="project" value="UniProtKB-SubCell"/>
</dbReference>
<evidence type="ECO:0000256" key="1">
    <source>
        <dbReference type="ARBA" id="ARBA00004555"/>
    </source>
</evidence>
<dbReference type="InterPro" id="IPR007233">
    <property type="entry name" value="TRAPPC"/>
</dbReference>
<dbReference type="AlphaFoldDB" id="A0A1D2A0Y1"/>
<keyword evidence="5 7" id="KW-0333">Golgi apparatus</keyword>
<dbReference type="GO" id="GO:0006888">
    <property type="term" value="P:endoplasmic reticulum to Golgi vesicle-mediated transport"/>
    <property type="evidence" value="ECO:0007669"/>
    <property type="project" value="UniProtKB-UniRule"/>
</dbReference>
<dbReference type="InterPro" id="IPR011012">
    <property type="entry name" value="Longin-like_dom_sf"/>
</dbReference>
<keyword evidence="3 7" id="KW-0256">Endoplasmic reticulum</keyword>
<dbReference type="Pfam" id="PF04099">
    <property type="entry name" value="Sybindin"/>
    <property type="match status" value="1"/>
</dbReference>
<sequence>MPGIYSLWIVGRNGGLLYNRDLLPLPGLDFNDKLRLASSWFGMCSIATQLSPVKGSSEIKLMQADNFDLHSFQTLTGTMFMMITQPNTPESAETLRGPVYELYADYVLKNPFHEMDQVIKAELFDSHLVATLSASNRKWGAA</sequence>
<comment type="subcellular location">
    <subcellularLocation>
        <location evidence="7">Endoplasmic reticulum</location>
    </subcellularLocation>
    <subcellularLocation>
        <location evidence="7">Golgi apparatus</location>
        <location evidence="7">cis-Golgi network</location>
    </subcellularLocation>
    <subcellularLocation>
        <location evidence="1">Golgi apparatus</location>
    </subcellularLocation>
</comment>
<dbReference type="Gene3D" id="3.30.450.70">
    <property type="match status" value="1"/>
</dbReference>